<keyword evidence="3" id="KW-0611">Plant defense</keyword>
<dbReference type="GO" id="GO:0005524">
    <property type="term" value="F:ATP binding"/>
    <property type="evidence" value="ECO:0007669"/>
    <property type="project" value="UniProtKB-KW"/>
</dbReference>
<organism evidence="7 8">
    <name type="scientific">Rhododendron griersonianum</name>
    <dbReference type="NCBI Taxonomy" id="479676"/>
    <lineage>
        <taxon>Eukaryota</taxon>
        <taxon>Viridiplantae</taxon>
        <taxon>Streptophyta</taxon>
        <taxon>Embryophyta</taxon>
        <taxon>Tracheophyta</taxon>
        <taxon>Spermatophyta</taxon>
        <taxon>Magnoliopsida</taxon>
        <taxon>eudicotyledons</taxon>
        <taxon>Gunneridae</taxon>
        <taxon>Pentapetalae</taxon>
        <taxon>asterids</taxon>
        <taxon>Ericales</taxon>
        <taxon>Ericaceae</taxon>
        <taxon>Ericoideae</taxon>
        <taxon>Rhodoreae</taxon>
        <taxon>Rhododendron</taxon>
    </lineage>
</organism>
<feature type="domain" description="Disease resistance N-terminal" evidence="6">
    <location>
        <begin position="5"/>
        <end position="88"/>
    </location>
</feature>
<comment type="caution">
    <text evidence="7">The sequence shown here is derived from an EMBL/GenBank/DDBJ whole genome shotgun (WGS) entry which is preliminary data.</text>
</comment>
<dbReference type="Proteomes" id="UP000823749">
    <property type="component" value="Chromosome 12"/>
</dbReference>
<accession>A0AAV6I629</accession>
<evidence type="ECO:0000256" key="1">
    <source>
        <dbReference type="ARBA" id="ARBA00022737"/>
    </source>
</evidence>
<proteinExistence type="predicted"/>
<feature type="coiled-coil region" evidence="5">
    <location>
        <begin position="83"/>
        <end position="110"/>
    </location>
</feature>
<keyword evidence="2" id="KW-0547">Nucleotide-binding</keyword>
<dbReference type="CDD" id="cd14798">
    <property type="entry name" value="RX-CC_like"/>
    <property type="match status" value="2"/>
</dbReference>
<keyword evidence="4" id="KW-0067">ATP-binding</keyword>
<protein>
    <recommendedName>
        <fullName evidence="6">Disease resistance N-terminal domain-containing protein</fullName>
    </recommendedName>
</protein>
<dbReference type="AlphaFoldDB" id="A0AAV6I629"/>
<evidence type="ECO:0000256" key="3">
    <source>
        <dbReference type="ARBA" id="ARBA00022821"/>
    </source>
</evidence>
<evidence type="ECO:0000256" key="5">
    <source>
        <dbReference type="SAM" id="Coils"/>
    </source>
</evidence>
<feature type="domain" description="Disease resistance N-terminal" evidence="6">
    <location>
        <begin position="131"/>
        <end position="196"/>
    </location>
</feature>
<evidence type="ECO:0000259" key="6">
    <source>
        <dbReference type="Pfam" id="PF18052"/>
    </source>
</evidence>
<dbReference type="InterPro" id="IPR038005">
    <property type="entry name" value="RX-like_CC"/>
</dbReference>
<keyword evidence="1" id="KW-0677">Repeat</keyword>
<dbReference type="Gene3D" id="1.20.5.4130">
    <property type="match status" value="2"/>
</dbReference>
<keyword evidence="8" id="KW-1185">Reference proteome</keyword>
<evidence type="ECO:0000313" key="7">
    <source>
        <dbReference type="EMBL" id="KAG5523195.1"/>
    </source>
</evidence>
<dbReference type="InterPro" id="IPR041118">
    <property type="entry name" value="Rx_N"/>
</dbReference>
<keyword evidence="5" id="KW-0175">Coiled coil</keyword>
<dbReference type="GO" id="GO:0006952">
    <property type="term" value="P:defense response"/>
    <property type="evidence" value="ECO:0007669"/>
    <property type="project" value="UniProtKB-KW"/>
</dbReference>
<evidence type="ECO:0000256" key="2">
    <source>
        <dbReference type="ARBA" id="ARBA00022741"/>
    </source>
</evidence>
<dbReference type="EMBL" id="JACTNZ010000012">
    <property type="protein sequence ID" value="KAG5523195.1"/>
    <property type="molecule type" value="Genomic_DNA"/>
</dbReference>
<dbReference type="Pfam" id="PF18052">
    <property type="entry name" value="Rx_N"/>
    <property type="match status" value="2"/>
</dbReference>
<evidence type="ECO:0000313" key="8">
    <source>
        <dbReference type="Proteomes" id="UP000823749"/>
    </source>
</evidence>
<evidence type="ECO:0000256" key="4">
    <source>
        <dbReference type="ARBA" id="ARBA00022840"/>
    </source>
</evidence>
<name>A0AAV6I629_9ERIC</name>
<reference evidence="7" key="1">
    <citation type="submission" date="2020-08" db="EMBL/GenBank/DDBJ databases">
        <title>Plant Genome Project.</title>
        <authorList>
            <person name="Zhang R.-G."/>
        </authorList>
    </citation>
    <scope>NUCLEOTIDE SEQUENCE</scope>
    <source>
        <strain evidence="7">WSP0</strain>
        <tissue evidence="7">Leaf</tissue>
    </source>
</reference>
<sequence length="283" mass="33183">MGDIAVDIFLETLKELITNSKLRLVIGEKHQLQSLEMEIKYLGEFLKVTEKKRNEHIEVKNLVRQIRDVVFESENTVALFVSCAYKQDDLESVKNEIKNLTAKVKQMYDENMYDINETTVQKLITHSFTGSSGSGEKHQLQSLEMEIKHLREFVKVTEKKRNEHIEVMNLVRQIKDVAFKSEKTVELFVSRAYKQDHLSGWGKFFEWFCWDRFRDDQDYLSLDLESVKKKIKTLTAKVKQMYDENMYDINGTTVKELKYSFTGTSGSGIIGTYSQYFKISKFE</sequence>
<gene>
    <name evidence="7" type="ORF">RHGRI_035121</name>
</gene>